<reference evidence="2 3" key="1">
    <citation type="submission" date="2023-01" db="EMBL/GenBank/DDBJ databases">
        <authorList>
            <person name="Whitehead M."/>
        </authorList>
    </citation>
    <scope>NUCLEOTIDE SEQUENCE [LARGE SCALE GENOMIC DNA]</scope>
</reference>
<dbReference type="Proteomes" id="UP001160148">
    <property type="component" value="Unassembled WGS sequence"/>
</dbReference>
<protein>
    <recommendedName>
        <fullName evidence="4">Reverse transcriptase</fullName>
    </recommendedName>
</protein>
<feature type="compositionally biased region" description="Basic and acidic residues" evidence="1">
    <location>
        <begin position="87"/>
        <end position="101"/>
    </location>
</feature>
<keyword evidence="3" id="KW-1185">Reference proteome</keyword>
<name>A0AAV0VFQ3_9HEMI</name>
<sequence>MLTGHGCFQAKLHRFDRAEFPHCLSCGDNIDDAEHEFFKCGRWARNIADLEAAVDQVVSPETIIPIYITQQGKLGSGGKVRYSYPGDQRRKGTAEEIEREV</sequence>
<gene>
    <name evidence="2" type="ORF">MEUPH1_LOCUS356</name>
</gene>
<accession>A0AAV0VFQ3</accession>
<evidence type="ECO:0008006" key="4">
    <source>
        <dbReference type="Google" id="ProtNLM"/>
    </source>
</evidence>
<evidence type="ECO:0000256" key="1">
    <source>
        <dbReference type="SAM" id="MobiDB-lite"/>
    </source>
</evidence>
<feature type="region of interest" description="Disordered" evidence="1">
    <location>
        <begin position="74"/>
        <end position="101"/>
    </location>
</feature>
<evidence type="ECO:0000313" key="3">
    <source>
        <dbReference type="Proteomes" id="UP001160148"/>
    </source>
</evidence>
<proteinExistence type="predicted"/>
<comment type="caution">
    <text evidence="2">The sequence shown here is derived from an EMBL/GenBank/DDBJ whole genome shotgun (WGS) entry which is preliminary data.</text>
</comment>
<dbReference type="AlphaFoldDB" id="A0AAV0VFQ3"/>
<organism evidence="2 3">
    <name type="scientific">Macrosiphum euphorbiae</name>
    <name type="common">potato aphid</name>
    <dbReference type="NCBI Taxonomy" id="13131"/>
    <lineage>
        <taxon>Eukaryota</taxon>
        <taxon>Metazoa</taxon>
        <taxon>Ecdysozoa</taxon>
        <taxon>Arthropoda</taxon>
        <taxon>Hexapoda</taxon>
        <taxon>Insecta</taxon>
        <taxon>Pterygota</taxon>
        <taxon>Neoptera</taxon>
        <taxon>Paraneoptera</taxon>
        <taxon>Hemiptera</taxon>
        <taxon>Sternorrhyncha</taxon>
        <taxon>Aphidomorpha</taxon>
        <taxon>Aphidoidea</taxon>
        <taxon>Aphididae</taxon>
        <taxon>Macrosiphini</taxon>
        <taxon>Macrosiphum</taxon>
    </lineage>
</organism>
<dbReference type="EMBL" id="CARXXK010000001">
    <property type="protein sequence ID" value="CAI6343034.1"/>
    <property type="molecule type" value="Genomic_DNA"/>
</dbReference>
<evidence type="ECO:0000313" key="2">
    <source>
        <dbReference type="EMBL" id="CAI6343034.1"/>
    </source>
</evidence>